<dbReference type="InterPro" id="IPR029035">
    <property type="entry name" value="DHS-like_NAD/FAD-binding_dom"/>
</dbReference>
<feature type="compositionally biased region" description="Pro residues" evidence="4">
    <location>
        <begin position="158"/>
        <end position="167"/>
    </location>
</feature>
<dbReference type="SUPFAM" id="SSF52467">
    <property type="entry name" value="DHS-like NAD/FAD-binding domain"/>
    <property type="match status" value="1"/>
</dbReference>
<evidence type="ECO:0000256" key="3">
    <source>
        <dbReference type="PROSITE-ProRule" id="PRU00236"/>
    </source>
</evidence>
<feature type="compositionally biased region" description="Low complexity" evidence="4">
    <location>
        <begin position="1661"/>
        <end position="1687"/>
    </location>
</feature>
<dbReference type="PROSITE" id="PS50305">
    <property type="entry name" value="SIRTUIN"/>
    <property type="match status" value="1"/>
</dbReference>
<feature type="domain" description="Deacetylase sirtuin-type" evidence="5">
    <location>
        <begin position="1314"/>
        <end position="1637"/>
    </location>
</feature>
<keyword evidence="2" id="KW-0520">NAD</keyword>
<gene>
    <name evidence="6" type="ORF">PCOR1329_LOCUS9875</name>
</gene>
<proteinExistence type="predicted"/>
<sequence>MADDNTCPGLRVLVTYSDDPGWTHERVLLWPHNEARTSWQIYTPGNDLYAEDFGDYASLIPMTGRRRYPPGVGNVVAFNRGLQAAELVSLIKRGRGEAVLEHGPPANGWWAGAGQDWLGGRLDIPAPTAVEVPRVRRRLRKKGVEVQTDLPVLVDGSPPSPPPPSERPPGSWVRCSFEDSDFGQMVPLSAAAILRGRYGLDRDEMGEWRFIEYVEDDQADSWRDDKLIAADRQRPPRGALGDRLFGGGGGGAATPPAEPAVAAVAAGTGEEQAEDLRTCRIDVDETGSRVKEWRKVVQESSQEVFSDSSLRGPPACLEHLAGTTNPLDLVPEALRSYASRLSKEEHELEALRARAKTPMAPSAEGGRGAAAAAVDAGGLPLGGGAGVSLISQMKMDAISADVQQRVLSAARQWIDVDSAVSEEEALARLLKGKAGYAPLGSTSMGPYEYSRASLPDSVVDAPALASMLPAQARQYLEELASRMLLPPREAALIRELDGLPGCHTDPLLLQRPRSYGKFARRALSIGLGLGRIEMPIIEDSDFAGLCAVLGVGDVADCFRRMKLQGDIRHFFCWPPLGAALTGETLVEGRLVHAGEQVWPMSQSLPMGFSWSLYFAQAANQCRLDRQPSLAGSLRLSDRGPPLVLGQGAAGSELGHYMYVDNAGVIGFDAARATSAPQEAQRDFDGDHLKFHEVEVAGWQLEMVLGHMTFMALVRREMLPIFHSVYAFVAQSYHAFSVLWPTVRDELNCYLGIMVMLESSWTRPWTPVVYSSDASLYGYGVAEACFGTETAAKVGRVSELARRRLGAGLARQHAFECAGFLLDSETDEVVRNEVGAPKRLDAELQRVLASERWELDPSFPEVPSWLLHDSHWATVMADRWAFADDILRLEARALVKAAARAAHCQPAGAGAEQPWSPTGVRGAAAAAEVPLAGSEPGAGREAEGAARPPRQSPVASCWRLSPDEPRLADKAVAGHGVAEVAAESESVESSDAEEPPAAARSRGRLETRGKARIRKAIEVLETAESGRDDVRLGISYLGKRSVRAGTWETYRQCVLVICAWARFCLTALPEFKELDGQLVEYMSEEFLTGVKAWRGEKLLARLMFFHPDFGRLGGLHLPRSVRRLRGWEKLSPSRSRKPLVSAICAALAVDLCRLGAPLVGAMVLIMVECYLRPGEMLSLTSDSFLAPTGHAVQNWVVWLFPEAGGARSKVGSADDTILCGSGRLPWMCHNFKALKDRRPSRPLLDLSYPQYLTLFRRAATNIGADVVPCQGRLSESLEKLGDVSVAHCAVTAKLVQDVPLLGAARGAAKMGDAAPGSEEAEVGAAAAALAAAELLLVTAGAGFSADSGLPVYADVAQHEAYARRGLEYADLCRPGLLPEDPRLFYGFWGDCLASYRRTACHPGYEILEKWFASRPPESCCVYTSNVDGHFRRWPRLGANMHEIHGCLEEWMCSCSMAPRREPGPPWASGVAAAPRSCPLLGVRTALPPGFDFRVDPATMLAELGDEEPGPLRCAACAAPLRPAVLLFGDDDASLCSWLRERGDAYQAWEETFEQRAAKGARAAILELGCGTRVPSVRIESEDVLRDTLGRGGNCTLVRVNPELREGPGELAAHTVCIRDTALSALRRIDAAMQGHGSEVQATEAAPEPAPRQPAAAPPTPPAAGAGSLMAAPPSATAPRRLAAAAPRAEAAEPRRIRPGLEGVLRAHGFADAAAARERSDTVRMGAPAAMLRALLAALSAAAAGGIQLSDEPGSDDIDLNGAGVAGTLDPELTNMHGEKFHVTTEGEYLMVGMPSDVDMSKPEDADLLIEANFAQVGKPCDDLLIRKITLEGKALGSNISKLEFFVASDTFNDTASLGLTVTDDRGVPQTSEVEGFLAAVPGCQILRPRGYIHLPTKKSWRRRTTTYHAVLNLGQRSHEVNILWATVWRGVSEDDGQTVYRNDISFTVSGIGDSPAGLLGTDDHTDAIRMVPGCAKPQPVEGPYQRKNGFFKSIFH</sequence>
<dbReference type="InterPro" id="IPR003000">
    <property type="entry name" value="Sirtuin"/>
</dbReference>
<dbReference type="Gene3D" id="3.40.50.1220">
    <property type="entry name" value="TPP-binding domain"/>
    <property type="match status" value="1"/>
</dbReference>
<dbReference type="Proteomes" id="UP001189429">
    <property type="component" value="Unassembled WGS sequence"/>
</dbReference>
<organism evidence="6 7">
    <name type="scientific">Prorocentrum cordatum</name>
    <dbReference type="NCBI Taxonomy" id="2364126"/>
    <lineage>
        <taxon>Eukaryota</taxon>
        <taxon>Sar</taxon>
        <taxon>Alveolata</taxon>
        <taxon>Dinophyceae</taxon>
        <taxon>Prorocentrales</taxon>
        <taxon>Prorocentraceae</taxon>
        <taxon>Prorocentrum</taxon>
    </lineage>
</organism>
<feature type="region of interest" description="Disordered" evidence="4">
    <location>
        <begin position="1633"/>
        <end position="1693"/>
    </location>
</feature>
<evidence type="ECO:0000256" key="1">
    <source>
        <dbReference type="ARBA" id="ARBA00022679"/>
    </source>
</evidence>
<evidence type="ECO:0000256" key="2">
    <source>
        <dbReference type="ARBA" id="ARBA00023027"/>
    </source>
</evidence>
<dbReference type="EMBL" id="CAUYUJ010002780">
    <property type="protein sequence ID" value="CAK0802321.1"/>
    <property type="molecule type" value="Genomic_DNA"/>
</dbReference>
<dbReference type="Pfam" id="PF02146">
    <property type="entry name" value="SIR2"/>
    <property type="match status" value="1"/>
</dbReference>
<feature type="region of interest" description="Disordered" evidence="4">
    <location>
        <begin position="148"/>
        <end position="171"/>
    </location>
</feature>
<keyword evidence="7" id="KW-1185">Reference proteome</keyword>
<keyword evidence="1" id="KW-0808">Transferase</keyword>
<evidence type="ECO:0000313" key="6">
    <source>
        <dbReference type="EMBL" id="CAK0802321.1"/>
    </source>
</evidence>
<evidence type="ECO:0000256" key="4">
    <source>
        <dbReference type="SAM" id="MobiDB-lite"/>
    </source>
</evidence>
<comment type="caution">
    <text evidence="3">Lacks conserved residue(s) required for the propagation of feature annotation.</text>
</comment>
<dbReference type="CDD" id="cd00296">
    <property type="entry name" value="SIR2"/>
    <property type="match status" value="1"/>
</dbReference>
<feature type="region of interest" description="Disordered" evidence="4">
    <location>
        <begin position="972"/>
        <end position="1005"/>
    </location>
</feature>
<reference evidence="6" key="1">
    <citation type="submission" date="2023-10" db="EMBL/GenBank/DDBJ databases">
        <authorList>
            <person name="Chen Y."/>
            <person name="Shah S."/>
            <person name="Dougan E. K."/>
            <person name="Thang M."/>
            <person name="Chan C."/>
        </authorList>
    </citation>
    <scope>NUCLEOTIDE SEQUENCE [LARGE SCALE GENOMIC DNA]</scope>
</reference>
<feature type="compositionally biased region" description="Low complexity" evidence="4">
    <location>
        <begin position="972"/>
        <end position="983"/>
    </location>
</feature>
<evidence type="ECO:0000259" key="5">
    <source>
        <dbReference type="PROSITE" id="PS50305"/>
    </source>
</evidence>
<evidence type="ECO:0000313" key="7">
    <source>
        <dbReference type="Proteomes" id="UP001189429"/>
    </source>
</evidence>
<protein>
    <recommendedName>
        <fullName evidence="5">Deacetylase sirtuin-type domain-containing protein</fullName>
    </recommendedName>
</protein>
<comment type="caution">
    <text evidence="6">The sequence shown here is derived from an EMBL/GenBank/DDBJ whole genome shotgun (WGS) entry which is preliminary data.</text>
</comment>
<dbReference type="InterPro" id="IPR026590">
    <property type="entry name" value="Ssirtuin_cat_dom"/>
</dbReference>
<feature type="region of interest" description="Disordered" evidence="4">
    <location>
        <begin position="904"/>
        <end position="957"/>
    </location>
</feature>
<accession>A0ABN9Q925</accession>
<dbReference type="PANTHER" id="PTHR48252">
    <property type="entry name" value="HISTONE DEACETYLASE 2-RELATED"/>
    <property type="match status" value="1"/>
</dbReference>
<feature type="compositionally biased region" description="Acidic residues" evidence="4">
    <location>
        <begin position="984"/>
        <end position="993"/>
    </location>
</feature>
<name>A0ABN9Q925_9DINO</name>
<dbReference type="PANTHER" id="PTHR48252:SF77">
    <property type="entry name" value="HISTONE DEACETYLASE DOMAIN-CONTAINING PROTEIN"/>
    <property type="match status" value="1"/>
</dbReference>
<feature type="compositionally biased region" description="Pro residues" evidence="4">
    <location>
        <begin position="1646"/>
        <end position="1660"/>
    </location>
</feature>